<accession>A0ABR0A7D7</accession>
<dbReference type="EMBL" id="JAOYFB010000036">
    <property type="protein sequence ID" value="KAK4021063.1"/>
    <property type="molecule type" value="Genomic_DNA"/>
</dbReference>
<dbReference type="Proteomes" id="UP001234178">
    <property type="component" value="Unassembled WGS sequence"/>
</dbReference>
<name>A0ABR0A7D7_9CRUS</name>
<evidence type="ECO:0000313" key="1">
    <source>
        <dbReference type="EMBL" id="KAK4021063.1"/>
    </source>
</evidence>
<comment type="caution">
    <text evidence="1">The sequence shown here is derived from an EMBL/GenBank/DDBJ whole genome shotgun (WGS) entry which is preliminary data.</text>
</comment>
<evidence type="ECO:0000313" key="2">
    <source>
        <dbReference type="Proteomes" id="UP001234178"/>
    </source>
</evidence>
<protein>
    <submittedName>
        <fullName evidence="1">Uncharacterized protein</fullName>
    </submittedName>
</protein>
<gene>
    <name evidence="1" type="ORF">OUZ56_002997</name>
</gene>
<proteinExistence type="predicted"/>
<keyword evidence="2" id="KW-1185">Reference proteome</keyword>
<sequence>MKANLIAVQSNALVTLILPRAQVPLNKRRWWSRLCSNSPPSFSGLRGDIYVKKKRENEYDYSARRVASCCVSCCSQASPPFGRAQ</sequence>
<organism evidence="1 2">
    <name type="scientific">Daphnia magna</name>
    <dbReference type="NCBI Taxonomy" id="35525"/>
    <lineage>
        <taxon>Eukaryota</taxon>
        <taxon>Metazoa</taxon>
        <taxon>Ecdysozoa</taxon>
        <taxon>Arthropoda</taxon>
        <taxon>Crustacea</taxon>
        <taxon>Branchiopoda</taxon>
        <taxon>Diplostraca</taxon>
        <taxon>Cladocera</taxon>
        <taxon>Anomopoda</taxon>
        <taxon>Daphniidae</taxon>
        <taxon>Daphnia</taxon>
    </lineage>
</organism>
<reference evidence="1 2" key="1">
    <citation type="journal article" date="2023" name="Nucleic Acids Res.">
        <title>The hologenome of Daphnia magna reveals possible DNA methylation and microbiome-mediated evolution of the host genome.</title>
        <authorList>
            <person name="Chaturvedi A."/>
            <person name="Li X."/>
            <person name="Dhandapani V."/>
            <person name="Marshall H."/>
            <person name="Kissane S."/>
            <person name="Cuenca-Cambronero M."/>
            <person name="Asole G."/>
            <person name="Calvet F."/>
            <person name="Ruiz-Romero M."/>
            <person name="Marangio P."/>
            <person name="Guigo R."/>
            <person name="Rago D."/>
            <person name="Mirbahai L."/>
            <person name="Eastwood N."/>
            <person name="Colbourne J.K."/>
            <person name="Zhou J."/>
            <person name="Mallon E."/>
            <person name="Orsini L."/>
        </authorList>
    </citation>
    <scope>NUCLEOTIDE SEQUENCE [LARGE SCALE GENOMIC DNA]</scope>
    <source>
        <strain evidence="1">LRV0_1</strain>
    </source>
</reference>